<keyword evidence="3" id="KW-1185">Reference proteome</keyword>
<reference evidence="2" key="1">
    <citation type="submission" date="2021-06" db="EMBL/GenBank/DDBJ databases">
        <title>Comparative genomics, transcriptomics and evolutionary studies reveal genomic signatures of adaptation to plant cell wall in hemibiotrophic fungi.</title>
        <authorList>
            <consortium name="DOE Joint Genome Institute"/>
            <person name="Baroncelli R."/>
            <person name="Diaz J.F."/>
            <person name="Benocci T."/>
            <person name="Peng M."/>
            <person name="Battaglia E."/>
            <person name="Haridas S."/>
            <person name="Andreopoulos W."/>
            <person name="Labutti K."/>
            <person name="Pangilinan J."/>
            <person name="Floch G.L."/>
            <person name="Makela M.R."/>
            <person name="Henrissat B."/>
            <person name="Grigoriev I.V."/>
            <person name="Crouch J.A."/>
            <person name="De Vries R.P."/>
            <person name="Sukno S.A."/>
            <person name="Thon M.R."/>
        </authorList>
    </citation>
    <scope>NUCLEOTIDE SEQUENCE</scope>
    <source>
        <strain evidence="2">MAFF235873</strain>
    </source>
</reference>
<keyword evidence="1" id="KW-0732">Signal</keyword>
<evidence type="ECO:0000313" key="2">
    <source>
        <dbReference type="EMBL" id="KAK2033459.1"/>
    </source>
</evidence>
<proteinExistence type="predicted"/>
<dbReference type="EMBL" id="MU842822">
    <property type="protein sequence ID" value="KAK2033459.1"/>
    <property type="molecule type" value="Genomic_DNA"/>
</dbReference>
<evidence type="ECO:0000256" key="1">
    <source>
        <dbReference type="SAM" id="SignalP"/>
    </source>
</evidence>
<gene>
    <name evidence="2" type="ORF">LX32DRAFT_90013</name>
</gene>
<organism evidence="2 3">
    <name type="scientific">Colletotrichum zoysiae</name>
    <dbReference type="NCBI Taxonomy" id="1216348"/>
    <lineage>
        <taxon>Eukaryota</taxon>
        <taxon>Fungi</taxon>
        <taxon>Dikarya</taxon>
        <taxon>Ascomycota</taxon>
        <taxon>Pezizomycotina</taxon>
        <taxon>Sordariomycetes</taxon>
        <taxon>Hypocreomycetidae</taxon>
        <taxon>Glomerellales</taxon>
        <taxon>Glomerellaceae</taxon>
        <taxon>Colletotrichum</taxon>
        <taxon>Colletotrichum graminicola species complex</taxon>
    </lineage>
</organism>
<feature type="signal peptide" evidence="1">
    <location>
        <begin position="1"/>
        <end position="16"/>
    </location>
</feature>
<dbReference type="Proteomes" id="UP001232148">
    <property type="component" value="Unassembled WGS sequence"/>
</dbReference>
<dbReference type="AlphaFoldDB" id="A0AAD9HT38"/>
<accession>A0AAD9HT38</accession>
<evidence type="ECO:0000313" key="3">
    <source>
        <dbReference type="Proteomes" id="UP001232148"/>
    </source>
</evidence>
<comment type="caution">
    <text evidence="2">The sequence shown here is derived from an EMBL/GenBank/DDBJ whole genome shotgun (WGS) entry which is preliminary data.</text>
</comment>
<feature type="chain" id="PRO_5042145658" description="Secreted protein" evidence="1">
    <location>
        <begin position="17"/>
        <end position="188"/>
    </location>
</feature>
<evidence type="ECO:0008006" key="4">
    <source>
        <dbReference type="Google" id="ProtNLM"/>
    </source>
</evidence>
<protein>
    <recommendedName>
        <fullName evidence="4">Secreted protein</fullName>
    </recommendedName>
</protein>
<name>A0AAD9HT38_9PEZI</name>
<sequence>MSVLPVIMWFILRLFCSERSYMSALSCRLASYKMLCRPRFQGSGGASVTCNILGRNICAGHDDVRLPSHLSVFQLGESSRAVEPGKSLASHDSLHRRSAPKGLKLLFQGSRIRMERLGVWVPWVIASITQVVGIKAALSRSLSPPDPLVLWQPVGNFRSPRCRTGRARFRRWDPLKSDIVASGENCVF</sequence>